<dbReference type="SUPFAM" id="SSF81321">
    <property type="entry name" value="Family A G protein-coupled receptor-like"/>
    <property type="match status" value="1"/>
</dbReference>
<dbReference type="PANTHER" id="PTHR24241">
    <property type="entry name" value="NEUROPEPTIDE RECEPTOR-RELATED G-PROTEIN COUPLED RECEPTOR"/>
    <property type="match status" value="1"/>
</dbReference>
<keyword evidence="4 7" id="KW-1133">Transmembrane helix</keyword>
<dbReference type="Gene3D" id="1.20.1070.10">
    <property type="entry name" value="Rhodopsin 7-helix transmembrane proteins"/>
    <property type="match status" value="1"/>
</dbReference>
<accession>A0A1I8HH00</accession>
<dbReference type="WBParaSite" id="maker-uti_cns_0001928-snap-gene-0.11-mRNA-1">
    <property type="protein sequence ID" value="maker-uti_cns_0001928-snap-gene-0.11-mRNA-1"/>
    <property type="gene ID" value="maker-uti_cns_0001928-snap-gene-0.11"/>
</dbReference>
<protein>
    <submittedName>
        <fullName evidence="10 11">G_PROTEIN_RECEP_F1_2 domain-containing protein</fullName>
    </submittedName>
</protein>
<dbReference type="PROSITE" id="PS50262">
    <property type="entry name" value="G_PROTEIN_RECEP_F1_2"/>
    <property type="match status" value="1"/>
</dbReference>
<dbReference type="InterPro" id="IPR000276">
    <property type="entry name" value="GPCR_Rhodpsn"/>
</dbReference>
<dbReference type="PANTHER" id="PTHR24241:SF161">
    <property type="entry name" value="G-PROTEIN COUPLED RECEPTORS FAMILY 1 PROFILE DOMAIN-CONTAINING PROTEIN"/>
    <property type="match status" value="1"/>
</dbReference>
<evidence type="ECO:0000313" key="12">
    <source>
        <dbReference type="WBParaSite" id="maker-uti_cns_0006207-snap-gene-0.2-mRNA-1"/>
    </source>
</evidence>
<feature type="transmembrane region" description="Helical" evidence="7">
    <location>
        <begin position="39"/>
        <end position="59"/>
    </location>
</feature>
<feature type="domain" description="G-protein coupled receptors family 1 profile" evidence="8">
    <location>
        <begin position="18"/>
        <end position="115"/>
    </location>
</feature>
<sequence>LDHIVYFSLSINLMTIVAGNIALLVFVSSRPKSRMTYYITNLGVADLCVGIFCVLPQFIDRVLMQFYGPESLCKMKFFTQTTVSYGAAYALVVLSIDRVDAIANPLRASTSRRSE</sequence>
<dbReference type="WBParaSite" id="maker-uti_cns_0001089-snap-gene-1.11-mRNA-1">
    <property type="protein sequence ID" value="maker-uti_cns_0001089-snap-gene-1.11-mRNA-1"/>
    <property type="gene ID" value="maker-uti_cns_0001089-snap-gene-1.11"/>
</dbReference>
<evidence type="ECO:0000256" key="5">
    <source>
        <dbReference type="ARBA" id="ARBA00023136"/>
    </source>
</evidence>
<dbReference type="Pfam" id="PF00001">
    <property type="entry name" value="7tm_1"/>
    <property type="match status" value="1"/>
</dbReference>
<feature type="transmembrane region" description="Helical" evidence="7">
    <location>
        <begin position="6"/>
        <end position="27"/>
    </location>
</feature>
<organism evidence="9 12">
    <name type="scientific">Macrostomum lignano</name>
    <dbReference type="NCBI Taxonomy" id="282301"/>
    <lineage>
        <taxon>Eukaryota</taxon>
        <taxon>Metazoa</taxon>
        <taxon>Spiralia</taxon>
        <taxon>Lophotrochozoa</taxon>
        <taxon>Platyhelminthes</taxon>
        <taxon>Rhabditophora</taxon>
        <taxon>Macrostomorpha</taxon>
        <taxon>Macrostomida</taxon>
        <taxon>Macrostomidae</taxon>
        <taxon>Macrostomum</taxon>
    </lineage>
</organism>
<dbReference type="GO" id="GO:0005000">
    <property type="term" value="F:vasopressin receptor activity"/>
    <property type="evidence" value="ECO:0007669"/>
    <property type="project" value="TreeGrafter"/>
</dbReference>
<dbReference type="GO" id="GO:0042277">
    <property type="term" value="F:peptide binding"/>
    <property type="evidence" value="ECO:0007669"/>
    <property type="project" value="TreeGrafter"/>
</dbReference>
<keyword evidence="6" id="KW-0675">Receptor</keyword>
<keyword evidence="3 7" id="KW-0812">Transmembrane</keyword>
<keyword evidence="5 7" id="KW-0472">Membrane</keyword>
<evidence type="ECO:0000256" key="6">
    <source>
        <dbReference type="ARBA" id="ARBA00023170"/>
    </source>
</evidence>
<dbReference type="Proteomes" id="UP000095280">
    <property type="component" value="Unplaced"/>
</dbReference>
<evidence type="ECO:0000313" key="9">
    <source>
        <dbReference type="Proteomes" id="UP000095280"/>
    </source>
</evidence>
<dbReference type="AlphaFoldDB" id="A0A1I8HH00"/>
<keyword evidence="2" id="KW-1003">Cell membrane</keyword>
<evidence type="ECO:0000259" key="8">
    <source>
        <dbReference type="PROSITE" id="PS50262"/>
    </source>
</evidence>
<dbReference type="GO" id="GO:0005886">
    <property type="term" value="C:plasma membrane"/>
    <property type="evidence" value="ECO:0007669"/>
    <property type="project" value="UniProtKB-SubCell"/>
</dbReference>
<evidence type="ECO:0000313" key="10">
    <source>
        <dbReference type="WBParaSite" id="maker-uti_cns_0001089-snap-gene-1.11-mRNA-1"/>
    </source>
</evidence>
<name>A0A1I8HH00_9PLAT</name>
<dbReference type="InterPro" id="IPR017452">
    <property type="entry name" value="GPCR_Rhodpsn_7TM"/>
</dbReference>
<dbReference type="PRINTS" id="PR00237">
    <property type="entry name" value="GPCRRHODOPSN"/>
</dbReference>
<evidence type="ECO:0000256" key="1">
    <source>
        <dbReference type="ARBA" id="ARBA00004651"/>
    </source>
</evidence>
<evidence type="ECO:0000256" key="4">
    <source>
        <dbReference type="ARBA" id="ARBA00022989"/>
    </source>
</evidence>
<keyword evidence="9" id="KW-1185">Reference proteome</keyword>
<evidence type="ECO:0000256" key="7">
    <source>
        <dbReference type="SAM" id="Phobius"/>
    </source>
</evidence>
<dbReference type="WBParaSite" id="maker-uti_cns_0006207-snap-gene-0.2-mRNA-1">
    <property type="protein sequence ID" value="maker-uti_cns_0006207-snap-gene-0.2-mRNA-1"/>
    <property type="gene ID" value="maker-uti_cns_0006207-snap-gene-0.2"/>
</dbReference>
<comment type="subcellular location">
    <subcellularLocation>
        <location evidence="1">Cell membrane</location>
        <topology evidence="1">Multi-pass membrane protein</topology>
    </subcellularLocation>
</comment>
<reference evidence="10 11" key="1">
    <citation type="submission" date="2016-11" db="UniProtKB">
        <authorList>
            <consortium name="WormBaseParasite"/>
        </authorList>
    </citation>
    <scope>IDENTIFICATION</scope>
</reference>
<dbReference type="GO" id="GO:0032870">
    <property type="term" value="P:cellular response to hormone stimulus"/>
    <property type="evidence" value="ECO:0007669"/>
    <property type="project" value="TreeGrafter"/>
</dbReference>
<evidence type="ECO:0000313" key="11">
    <source>
        <dbReference type="WBParaSite" id="maker-uti_cns_0001928-snap-gene-0.11-mRNA-1"/>
    </source>
</evidence>
<evidence type="ECO:0000256" key="2">
    <source>
        <dbReference type="ARBA" id="ARBA00022475"/>
    </source>
</evidence>
<evidence type="ECO:0000256" key="3">
    <source>
        <dbReference type="ARBA" id="ARBA00022692"/>
    </source>
</evidence>
<proteinExistence type="predicted"/>